<organism evidence="2 3">
    <name type="scientific">Macrophomina phaseolina (strain MS6)</name>
    <name type="common">Charcoal rot fungus</name>
    <dbReference type="NCBI Taxonomy" id="1126212"/>
    <lineage>
        <taxon>Eukaryota</taxon>
        <taxon>Fungi</taxon>
        <taxon>Dikarya</taxon>
        <taxon>Ascomycota</taxon>
        <taxon>Pezizomycotina</taxon>
        <taxon>Dothideomycetes</taxon>
        <taxon>Dothideomycetes incertae sedis</taxon>
        <taxon>Botryosphaeriales</taxon>
        <taxon>Botryosphaeriaceae</taxon>
        <taxon>Macrophomina</taxon>
    </lineage>
</organism>
<feature type="compositionally biased region" description="Low complexity" evidence="1">
    <location>
        <begin position="154"/>
        <end position="163"/>
    </location>
</feature>
<feature type="compositionally biased region" description="Gly residues" evidence="1">
    <location>
        <begin position="164"/>
        <end position="188"/>
    </location>
</feature>
<reference evidence="2 3" key="1">
    <citation type="journal article" date="2012" name="BMC Genomics">
        <title>Tools to kill: Genome of one of the most destructive plant pathogenic fungi Macrophomina phaseolina.</title>
        <authorList>
            <person name="Islam M.S."/>
            <person name="Haque M.S."/>
            <person name="Islam M.M."/>
            <person name="Emdad E.M."/>
            <person name="Halim A."/>
            <person name="Hossen Q.M.M."/>
            <person name="Hossain M.Z."/>
            <person name="Ahmed B."/>
            <person name="Rahim S."/>
            <person name="Rahman M.S."/>
            <person name="Alam M.M."/>
            <person name="Hou S."/>
            <person name="Wan X."/>
            <person name="Saito J.A."/>
            <person name="Alam M."/>
        </authorList>
    </citation>
    <scope>NUCLEOTIDE SEQUENCE [LARGE SCALE GENOMIC DNA]</scope>
    <source>
        <strain evidence="2 3">MS6</strain>
    </source>
</reference>
<dbReference type="OrthoDB" id="5413827at2759"/>
<feature type="region of interest" description="Disordered" evidence="1">
    <location>
        <begin position="1"/>
        <end position="54"/>
    </location>
</feature>
<dbReference type="PANTHER" id="PTHR42085">
    <property type="entry name" value="F-BOX DOMAIN-CONTAINING PROTEIN"/>
    <property type="match status" value="1"/>
</dbReference>
<evidence type="ECO:0000313" key="2">
    <source>
        <dbReference type="EMBL" id="EKG12284.1"/>
    </source>
</evidence>
<protein>
    <submittedName>
        <fullName evidence="2">Uncharacterized protein</fullName>
    </submittedName>
</protein>
<dbReference type="AlphaFoldDB" id="K2RPZ8"/>
<dbReference type="STRING" id="1126212.K2RPZ8"/>
<dbReference type="EMBL" id="AHHD01000453">
    <property type="protein sequence ID" value="EKG12284.1"/>
    <property type="molecule type" value="Genomic_DNA"/>
</dbReference>
<dbReference type="HOGENOM" id="CLU_731725_0_0_1"/>
<gene>
    <name evidence="2" type="ORF">MPH_10589</name>
</gene>
<evidence type="ECO:0000313" key="3">
    <source>
        <dbReference type="Proteomes" id="UP000007129"/>
    </source>
</evidence>
<accession>K2RPZ8</accession>
<name>K2RPZ8_MACPH</name>
<dbReference type="PANTHER" id="PTHR42085:SF1">
    <property type="entry name" value="F-BOX DOMAIN-CONTAINING PROTEIN"/>
    <property type="match status" value="1"/>
</dbReference>
<sequence length="378" mass="40885">MSSDAPLPNSGLPPAQPPWPHQTRQIHHDLPQRGPAAAAASGLQPQQNQPPSPFLRLPSEIRLLVYSYLLPHASTITFHPLTRKHPSTGTPTPAHAVHIPGVWASIGIWTGLLRTCRQLHAEGIDALYGRNLFHFSLTSKERVWAFTPAPPASPAADQGSTARRGGGGGGGGGGGPVAANGASGGGGVNALNTPHARGLPVNTLRTSGIGPAALRRMRAVVLRIEEDLSRPESYRRVQAWLREWVERLNAAGGHCLQELRVELVSGVFRYGGFPSFTHSVFWEFLPERSHDAGAQWQFVLEPLAELGGLREVEVRGHVKPEFAKRLAGKMMAGATADDGCGMDGIEYAERKVERKTGPVARSTRKFYEPELDWQLQGD</sequence>
<dbReference type="InParanoid" id="K2RPZ8"/>
<dbReference type="VEuPathDB" id="FungiDB:MPH_10589"/>
<dbReference type="InterPro" id="IPR038883">
    <property type="entry name" value="AN11006-like"/>
</dbReference>
<evidence type="ECO:0000256" key="1">
    <source>
        <dbReference type="SAM" id="MobiDB-lite"/>
    </source>
</evidence>
<dbReference type="Proteomes" id="UP000007129">
    <property type="component" value="Unassembled WGS sequence"/>
</dbReference>
<feature type="region of interest" description="Disordered" evidence="1">
    <location>
        <begin position="149"/>
        <end position="191"/>
    </location>
</feature>
<proteinExistence type="predicted"/>
<comment type="caution">
    <text evidence="2">The sequence shown here is derived from an EMBL/GenBank/DDBJ whole genome shotgun (WGS) entry which is preliminary data.</text>
</comment>